<comment type="caution">
    <text evidence="15">The sequence shown here is derived from an EMBL/GenBank/DDBJ whole genome shotgun (WGS) entry which is preliminary data.</text>
</comment>
<dbReference type="SUPFAM" id="SSF47384">
    <property type="entry name" value="Homodimeric domain of signal transducing histidine kinase"/>
    <property type="match status" value="1"/>
</dbReference>
<accession>A0ABT9PC28</accession>
<evidence type="ECO:0000259" key="14">
    <source>
        <dbReference type="PROSITE" id="PS50885"/>
    </source>
</evidence>
<gene>
    <name evidence="15" type="ORF">J2S57_006009</name>
</gene>
<dbReference type="InterPro" id="IPR036890">
    <property type="entry name" value="HATPase_C_sf"/>
</dbReference>
<dbReference type="GO" id="GO:0004673">
    <property type="term" value="F:protein histidine kinase activity"/>
    <property type="evidence" value="ECO:0007669"/>
    <property type="project" value="UniProtKB-EC"/>
</dbReference>
<dbReference type="SMART" id="SM00387">
    <property type="entry name" value="HATPase_c"/>
    <property type="match status" value="1"/>
</dbReference>
<dbReference type="RefSeq" id="WP_307249268.1">
    <property type="nucleotide sequence ID" value="NZ_JAUSQZ010000001.1"/>
</dbReference>
<keyword evidence="16" id="KW-1185">Reference proteome</keyword>
<dbReference type="InterPro" id="IPR004358">
    <property type="entry name" value="Sig_transdc_His_kin-like_C"/>
</dbReference>
<feature type="domain" description="Histidine kinase" evidence="13">
    <location>
        <begin position="256"/>
        <end position="486"/>
    </location>
</feature>
<keyword evidence="5 15" id="KW-0808">Transferase</keyword>
<protein>
    <recommendedName>
        <fullName evidence="3">histidine kinase</fullName>
        <ecNumber evidence="3">2.7.13.3</ecNumber>
    </recommendedName>
</protein>
<dbReference type="SMART" id="SM00388">
    <property type="entry name" value="HisKA"/>
    <property type="match status" value="1"/>
</dbReference>
<evidence type="ECO:0000256" key="9">
    <source>
        <dbReference type="ARBA" id="ARBA00023012"/>
    </source>
</evidence>
<evidence type="ECO:0000256" key="11">
    <source>
        <dbReference type="SAM" id="MobiDB-lite"/>
    </source>
</evidence>
<keyword evidence="10 12" id="KW-0472">Membrane</keyword>
<evidence type="ECO:0000256" key="5">
    <source>
        <dbReference type="ARBA" id="ARBA00022679"/>
    </source>
</evidence>
<organism evidence="15 16">
    <name type="scientific">Kineosporia succinea</name>
    <dbReference type="NCBI Taxonomy" id="84632"/>
    <lineage>
        <taxon>Bacteria</taxon>
        <taxon>Bacillati</taxon>
        <taxon>Actinomycetota</taxon>
        <taxon>Actinomycetes</taxon>
        <taxon>Kineosporiales</taxon>
        <taxon>Kineosporiaceae</taxon>
        <taxon>Kineosporia</taxon>
    </lineage>
</organism>
<dbReference type="InterPro" id="IPR003660">
    <property type="entry name" value="HAMP_dom"/>
</dbReference>
<dbReference type="PANTHER" id="PTHR45436:SF5">
    <property type="entry name" value="SENSOR HISTIDINE KINASE TRCS"/>
    <property type="match status" value="1"/>
</dbReference>
<evidence type="ECO:0000256" key="10">
    <source>
        <dbReference type="ARBA" id="ARBA00023136"/>
    </source>
</evidence>
<dbReference type="InterPro" id="IPR050428">
    <property type="entry name" value="TCS_sensor_his_kinase"/>
</dbReference>
<name>A0ABT9PC28_9ACTN</name>
<dbReference type="EC" id="2.7.13.3" evidence="3"/>
<dbReference type="PRINTS" id="PR00344">
    <property type="entry name" value="BCTRLSENSOR"/>
</dbReference>
<dbReference type="InterPro" id="IPR036097">
    <property type="entry name" value="HisK_dim/P_sf"/>
</dbReference>
<dbReference type="PANTHER" id="PTHR45436">
    <property type="entry name" value="SENSOR HISTIDINE KINASE YKOH"/>
    <property type="match status" value="1"/>
</dbReference>
<comment type="subcellular location">
    <subcellularLocation>
        <location evidence="2">Cell membrane</location>
    </subcellularLocation>
</comment>
<evidence type="ECO:0000256" key="6">
    <source>
        <dbReference type="ARBA" id="ARBA00022692"/>
    </source>
</evidence>
<keyword evidence="6 12" id="KW-0812">Transmembrane</keyword>
<proteinExistence type="predicted"/>
<dbReference type="Proteomes" id="UP001235712">
    <property type="component" value="Unassembled WGS sequence"/>
</dbReference>
<feature type="compositionally biased region" description="Low complexity" evidence="11">
    <location>
        <begin position="394"/>
        <end position="411"/>
    </location>
</feature>
<dbReference type="Gene3D" id="1.10.287.130">
    <property type="match status" value="1"/>
</dbReference>
<dbReference type="SUPFAM" id="SSF55874">
    <property type="entry name" value="ATPase domain of HSP90 chaperone/DNA topoisomerase II/histidine kinase"/>
    <property type="match status" value="1"/>
</dbReference>
<evidence type="ECO:0000256" key="8">
    <source>
        <dbReference type="ARBA" id="ARBA00022989"/>
    </source>
</evidence>
<dbReference type="Pfam" id="PF00512">
    <property type="entry name" value="HisKA"/>
    <property type="match status" value="1"/>
</dbReference>
<dbReference type="PROSITE" id="PS50885">
    <property type="entry name" value="HAMP"/>
    <property type="match status" value="1"/>
</dbReference>
<dbReference type="InterPro" id="IPR003594">
    <property type="entry name" value="HATPase_dom"/>
</dbReference>
<reference evidence="15 16" key="1">
    <citation type="submission" date="2023-07" db="EMBL/GenBank/DDBJ databases">
        <title>Sequencing the genomes of 1000 actinobacteria strains.</title>
        <authorList>
            <person name="Klenk H.-P."/>
        </authorList>
    </citation>
    <scope>NUCLEOTIDE SEQUENCE [LARGE SCALE GENOMIC DNA]</scope>
    <source>
        <strain evidence="15 16">DSM 44388</strain>
    </source>
</reference>
<dbReference type="CDD" id="cd00075">
    <property type="entry name" value="HATPase"/>
    <property type="match status" value="1"/>
</dbReference>
<dbReference type="SMART" id="SM00304">
    <property type="entry name" value="HAMP"/>
    <property type="match status" value="1"/>
</dbReference>
<feature type="domain" description="HAMP" evidence="14">
    <location>
        <begin position="195"/>
        <end position="248"/>
    </location>
</feature>
<dbReference type="InterPro" id="IPR005467">
    <property type="entry name" value="His_kinase_dom"/>
</dbReference>
<dbReference type="Gene3D" id="3.30.565.10">
    <property type="entry name" value="Histidine kinase-like ATPase, C-terminal domain"/>
    <property type="match status" value="1"/>
</dbReference>
<evidence type="ECO:0000256" key="7">
    <source>
        <dbReference type="ARBA" id="ARBA00022777"/>
    </source>
</evidence>
<dbReference type="CDD" id="cd06225">
    <property type="entry name" value="HAMP"/>
    <property type="match status" value="1"/>
</dbReference>
<keyword evidence="4" id="KW-0597">Phosphoprotein</keyword>
<evidence type="ECO:0000256" key="3">
    <source>
        <dbReference type="ARBA" id="ARBA00012438"/>
    </source>
</evidence>
<sequence>MPGSGLPQGLFGRLRAQMMLSLILGLTMVDAVAYVGVWSIQNREVAMTLNEASARIEALPRNLEPVRVGLLDALSPSDLYVAYIGQEERVLTASEPMSVADGPDASVVLGGLTPGEMTTHTSRAGTDFRVLLVPVGRDIRVQVDEGEVAVPVTAVLVGYPLTAKQQALRRLALVEIIGAVIVLALFFGLSRRFVASGLRPLREIAGTAEAIAGGRTTERVRLDENDPELRQVATALNDAFEAREQSENRMRDFVADASHELRTPLTAVRGWADLYRERGIQDWDGVDEAMRHIWQEAGRMEGLVEDMLTLARYDTAPPNGSGTVDLGGLLAEVVGETARLYPKHVYDLRPPAGSVQVRADPVALRRAVTNLLVNAGRHTPAGTTVRVSVVPTGEQAGDQAGEQPGEQPGGRAELRVEDDGPGLAPPDREVAFERFWRSDRSRSRAGGTGLGLAISRSVVRAAGGDLRLERASSGGLAAVMVLPTAPAA</sequence>
<evidence type="ECO:0000256" key="4">
    <source>
        <dbReference type="ARBA" id="ARBA00022553"/>
    </source>
</evidence>
<evidence type="ECO:0000256" key="12">
    <source>
        <dbReference type="SAM" id="Phobius"/>
    </source>
</evidence>
<dbReference type="InterPro" id="IPR003661">
    <property type="entry name" value="HisK_dim/P_dom"/>
</dbReference>
<feature type="region of interest" description="Disordered" evidence="11">
    <location>
        <begin position="394"/>
        <end position="427"/>
    </location>
</feature>
<dbReference type="PROSITE" id="PS50109">
    <property type="entry name" value="HIS_KIN"/>
    <property type="match status" value="1"/>
</dbReference>
<evidence type="ECO:0000313" key="15">
    <source>
        <dbReference type="EMBL" id="MDP9830260.1"/>
    </source>
</evidence>
<evidence type="ECO:0000313" key="16">
    <source>
        <dbReference type="Proteomes" id="UP001235712"/>
    </source>
</evidence>
<evidence type="ECO:0000256" key="2">
    <source>
        <dbReference type="ARBA" id="ARBA00004236"/>
    </source>
</evidence>
<comment type="catalytic activity">
    <reaction evidence="1">
        <text>ATP + protein L-histidine = ADP + protein N-phospho-L-histidine.</text>
        <dbReference type="EC" id="2.7.13.3"/>
    </reaction>
</comment>
<dbReference type="EMBL" id="JAUSQZ010000001">
    <property type="protein sequence ID" value="MDP9830260.1"/>
    <property type="molecule type" value="Genomic_DNA"/>
</dbReference>
<feature type="transmembrane region" description="Helical" evidence="12">
    <location>
        <begin position="171"/>
        <end position="189"/>
    </location>
</feature>
<evidence type="ECO:0000256" key="1">
    <source>
        <dbReference type="ARBA" id="ARBA00000085"/>
    </source>
</evidence>
<dbReference type="Pfam" id="PF00672">
    <property type="entry name" value="HAMP"/>
    <property type="match status" value="1"/>
</dbReference>
<keyword evidence="8 12" id="KW-1133">Transmembrane helix</keyword>
<keyword evidence="7 15" id="KW-0418">Kinase</keyword>
<keyword evidence="9" id="KW-0902">Two-component regulatory system</keyword>
<feature type="transmembrane region" description="Helical" evidence="12">
    <location>
        <begin position="20"/>
        <end position="40"/>
    </location>
</feature>
<dbReference type="CDD" id="cd00082">
    <property type="entry name" value="HisKA"/>
    <property type="match status" value="1"/>
</dbReference>
<dbReference type="Pfam" id="PF02518">
    <property type="entry name" value="HATPase_c"/>
    <property type="match status" value="1"/>
</dbReference>
<evidence type="ECO:0000259" key="13">
    <source>
        <dbReference type="PROSITE" id="PS50109"/>
    </source>
</evidence>